<organism evidence="1 2">
    <name type="scientific">Erysiphe neolycopersici</name>
    <dbReference type="NCBI Taxonomy" id="212602"/>
    <lineage>
        <taxon>Eukaryota</taxon>
        <taxon>Fungi</taxon>
        <taxon>Dikarya</taxon>
        <taxon>Ascomycota</taxon>
        <taxon>Pezizomycotina</taxon>
        <taxon>Leotiomycetes</taxon>
        <taxon>Erysiphales</taxon>
        <taxon>Erysiphaceae</taxon>
        <taxon>Erysiphe</taxon>
    </lineage>
</organism>
<evidence type="ECO:0000313" key="2">
    <source>
        <dbReference type="Proteomes" id="UP000286134"/>
    </source>
</evidence>
<dbReference type="AlphaFoldDB" id="A0A420I1P9"/>
<reference evidence="1 2" key="1">
    <citation type="journal article" date="2018" name="BMC Genomics">
        <title>Comparative genome analyses reveal sequence features reflecting distinct modes of host-adaptation between dicot and monocot powdery mildew.</title>
        <authorList>
            <person name="Wu Y."/>
            <person name="Ma X."/>
            <person name="Pan Z."/>
            <person name="Kale S.D."/>
            <person name="Song Y."/>
            <person name="King H."/>
            <person name="Zhang Q."/>
            <person name="Presley C."/>
            <person name="Deng X."/>
            <person name="Wei C.I."/>
            <person name="Xiao S."/>
        </authorList>
    </citation>
    <scope>NUCLEOTIDE SEQUENCE [LARGE SCALE GENOMIC DNA]</scope>
    <source>
        <strain evidence="1">UMSG2</strain>
    </source>
</reference>
<keyword evidence="2" id="KW-1185">Reference proteome</keyword>
<protein>
    <submittedName>
        <fullName evidence="1">Uncharacterized protein</fullName>
    </submittedName>
</protein>
<name>A0A420I1P9_9PEZI</name>
<dbReference type="Proteomes" id="UP000286134">
    <property type="component" value="Unassembled WGS sequence"/>
</dbReference>
<proteinExistence type="predicted"/>
<comment type="caution">
    <text evidence="1">The sequence shown here is derived from an EMBL/GenBank/DDBJ whole genome shotgun (WGS) entry which is preliminary data.</text>
</comment>
<gene>
    <name evidence="1" type="ORF">OnM2_024014</name>
</gene>
<evidence type="ECO:0000313" key="1">
    <source>
        <dbReference type="EMBL" id="RKF63566.1"/>
    </source>
</evidence>
<dbReference type="EMBL" id="MCFK01002480">
    <property type="protein sequence ID" value="RKF63566.1"/>
    <property type="molecule type" value="Genomic_DNA"/>
</dbReference>
<sequence>MPSDTPLEFHFHPVCYRPSSFRFSVKHAPERAFPASTICLRLRNFLTSNVINGEAIRNRSGSYLVKV</sequence>
<accession>A0A420I1P9</accession>